<reference evidence="2" key="1">
    <citation type="submission" date="2016-11" db="EMBL/GenBank/DDBJ databases">
        <authorList>
            <person name="Varghese N."/>
            <person name="Submissions S."/>
        </authorList>
    </citation>
    <scope>NUCLEOTIDE SEQUENCE [LARGE SCALE GENOMIC DNA]</scope>
    <source>
        <strain evidence="2">DSM 19741</strain>
    </source>
</reference>
<organism evidence="1 2">
    <name type="scientific">Flavobacterium segetis</name>
    <dbReference type="NCBI Taxonomy" id="271157"/>
    <lineage>
        <taxon>Bacteria</taxon>
        <taxon>Pseudomonadati</taxon>
        <taxon>Bacteroidota</taxon>
        <taxon>Flavobacteriia</taxon>
        <taxon>Flavobacteriales</taxon>
        <taxon>Flavobacteriaceae</taxon>
        <taxon>Flavobacterium</taxon>
    </lineage>
</organism>
<evidence type="ECO:0000313" key="1">
    <source>
        <dbReference type="EMBL" id="SHG41064.1"/>
    </source>
</evidence>
<keyword evidence="2" id="KW-1185">Reference proteome</keyword>
<gene>
    <name evidence="1" type="ORF">SAMN05444396_11166</name>
</gene>
<dbReference type="STRING" id="271157.SAMN05444396_11166"/>
<sequence length="308" mass="35614">MDYIVIIKNKALKKLLEGHLEEKYIEYILENDLINDELKAYFIDLLTVKDLSKRFQLWSELKIKLVDIKQIKQLANPYYIGFGNPDSDILFIGKEKAFDIMHSPELLFHESINNILQWKVISKNESKSTDSLMHVEKDDNALIFNPKAPQLYHSGKITGRSTWGMYREIVSQIKLLQKHIVSKDYDNNFFNDCFMTELNFKPSNYSEGHGLNNNRREFLKNPFFKSFRYVIVGANAIIGEEALIEIFDCDSTFTKINLEENRVGKKSKSISILTSNSQKVILCNQLSGAAGWTTLAIKDLVKKIIEEK</sequence>
<dbReference type="AlphaFoldDB" id="A0A1M5JKF8"/>
<evidence type="ECO:0000313" key="2">
    <source>
        <dbReference type="Proteomes" id="UP000184036"/>
    </source>
</evidence>
<protein>
    <submittedName>
        <fullName evidence="1">Uncharacterized protein</fullName>
    </submittedName>
</protein>
<dbReference type="EMBL" id="FQWE01000011">
    <property type="protein sequence ID" value="SHG41064.1"/>
    <property type="molecule type" value="Genomic_DNA"/>
</dbReference>
<proteinExistence type="predicted"/>
<dbReference type="Proteomes" id="UP000184036">
    <property type="component" value="Unassembled WGS sequence"/>
</dbReference>
<name>A0A1M5JKF8_9FLAO</name>
<accession>A0A1M5JKF8</accession>